<dbReference type="Proteomes" id="UP000641206">
    <property type="component" value="Unassembled WGS sequence"/>
</dbReference>
<protein>
    <submittedName>
        <fullName evidence="2">Uncharacterized protein</fullName>
    </submittedName>
</protein>
<keyword evidence="1" id="KW-1133">Transmembrane helix</keyword>
<gene>
    <name evidence="2" type="ORF">GCM10011346_49960</name>
</gene>
<evidence type="ECO:0000313" key="2">
    <source>
        <dbReference type="EMBL" id="GGP16743.1"/>
    </source>
</evidence>
<sequence>MENGKLRDTASAYAIFAFLYLIYGMYRIFDRNFILTINLELIVSNFRWVSFLSDVASVGYRVVVLLGISLVLYKLINVLRKSNEKTNKLLANIANVFTVFATIYLIYYIGDNVYRYVTVMLANPHLSVYQMVNFDILIGEIANNVFKVLVLFGFGAILRRL</sequence>
<dbReference type="RefSeq" id="WP_188738309.1">
    <property type="nucleotide sequence ID" value="NZ_BMLW01000022.1"/>
</dbReference>
<feature type="transmembrane region" description="Helical" evidence="1">
    <location>
        <begin position="89"/>
        <end position="110"/>
    </location>
</feature>
<feature type="transmembrane region" description="Helical" evidence="1">
    <location>
        <begin position="136"/>
        <end position="158"/>
    </location>
</feature>
<keyword evidence="1" id="KW-0812">Transmembrane</keyword>
<feature type="transmembrane region" description="Helical" evidence="1">
    <location>
        <begin position="12"/>
        <end position="29"/>
    </location>
</feature>
<dbReference type="EMBL" id="BMLW01000022">
    <property type="protein sequence ID" value="GGP16743.1"/>
    <property type="molecule type" value="Genomic_DNA"/>
</dbReference>
<comment type="caution">
    <text evidence="2">The sequence shown here is derived from an EMBL/GenBank/DDBJ whole genome shotgun (WGS) entry which is preliminary data.</text>
</comment>
<evidence type="ECO:0000256" key="1">
    <source>
        <dbReference type="SAM" id="Phobius"/>
    </source>
</evidence>
<keyword evidence="1" id="KW-0472">Membrane</keyword>
<evidence type="ECO:0000313" key="3">
    <source>
        <dbReference type="Proteomes" id="UP000641206"/>
    </source>
</evidence>
<feature type="transmembrane region" description="Helical" evidence="1">
    <location>
        <begin position="58"/>
        <end position="77"/>
    </location>
</feature>
<reference evidence="3" key="1">
    <citation type="journal article" date="2019" name="Int. J. Syst. Evol. Microbiol.">
        <title>The Global Catalogue of Microorganisms (GCM) 10K type strain sequencing project: providing services to taxonomists for standard genome sequencing and annotation.</title>
        <authorList>
            <consortium name="The Broad Institute Genomics Platform"/>
            <consortium name="The Broad Institute Genome Sequencing Center for Infectious Disease"/>
            <person name="Wu L."/>
            <person name="Ma J."/>
        </authorList>
    </citation>
    <scope>NUCLEOTIDE SEQUENCE [LARGE SCALE GENOMIC DNA]</scope>
    <source>
        <strain evidence="3">CGMCC 1.7693</strain>
    </source>
</reference>
<keyword evidence="3" id="KW-1185">Reference proteome</keyword>
<accession>A0ABQ2P3G5</accession>
<name>A0ABQ2P3G5_9BACI</name>
<organism evidence="2 3">
    <name type="scientific">Oceanobacillus neutriphilus</name>
    <dbReference type="NCBI Taxonomy" id="531815"/>
    <lineage>
        <taxon>Bacteria</taxon>
        <taxon>Bacillati</taxon>
        <taxon>Bacillota</taxon>
        <taxon>Bacilli</taxon>
        <taxon>Bacillales</taxon>
        <taxon>Bacillaceae</taxon>
        <taxon>Oceanobacillus</taxon>
    </lineage>
</organism>
<proteinExistence type="predicted"/>